<protein>
    <submittedName>
        <fullName evidence="5">Effector binding domain-containing protein</fullName>
    </submittedName>
</protein>
<dbReference type="GO" id="GO:0003700">
    <property type="term" value="F:DNA-binding transcription factor activity"/>
    <property type="evidence" value="ECO:0007669"/>
    <property type="project" value="InterPro"/>
</dbReference>
<gene>
    <name evidence="5" type="ORF">JK634_15215</name>
</gene>
<accession>A0A937K4Y9</accession>
<dbReference type="AlphaFoldDB" id="A0A937K4Y9"/>
<dbReference type="PANTHER" id="PTHR47504">
    <property type="entry name" value="RIGHT ORIGIN-BINDING PROTEIN"/>
    <property type="match status" value="1"/>
</dbReference>
<keyword evidence="1" id="KW-0805">Transcription regulation</keyword>
<dbReference type="InterPro" id="IPR010499">
    <property type="entry name" value="AraC_E-bd"/>
</dbReference>
<comment type="caution">
    <text evidence="5">The sequence shown here is derived from an EMBL/GenBank/DDBJ whole genome shotgun (WGS) entry which is preliminary data.</text>
</comment>
<evidence type="ECO:0000313" key="5">
    <source>
        <dbReference type="EMBL" id="MBL4933162.1"/>
    </source>
</evidence>
<dbReference type="Pfam" id="PF14526">
    <property type="entry name" value="Cass2"/>
    <property type="match status" value="1"/>
</dbReference>
<dbReference type="InterPro" id="IPR018060">
    <property type="entry name" value="HTH_AraC"/>
</dbReference>
<evidence type="ECO:0000259" key="4">
    <source>
        <dbReference type="PROSITE" id="PS01124"/>
    </source>
</evidence>
<dbReference type="InterPro" id="IPR020449">
    <property type="entry name" value="Tscrpt_reg_AraC-type_HTH"/>
</dbReference>
<dbReference type="RefSeq" id="WP_202768528.1">
    <property type="nucleotide sequence ID" value="NZ_JAESWA010000023.1"/>
</dbReference>
<proteinExistence type="predicted"/>
<evidence type="ECO:0000256" key="1">
    <source>
        <dbReference type="ARBA" id="ARBA00023015"/>
    </source>
</evidence>
<dbReference type="SMART" id="SM00871">
    <property type="entry name" value="AraC_E_bind"/>
    <property type="match status" value="1"/>
</dbReference>
<dbReference type="Gene3D" id="1.10.10.60">
    <property type="entry name" value="Homeodomain-like"/>
    <property type="match status" value="2"/>
</dbReference>
<dbReference type="EMBL" id="JAESWA010000023">
    <property type="protein sequence ID" value="MBL4933162.1"/>
    <property type="molecule type" value="Genomic_DNA"/>
</dbReference>
<keyword evidence="6" id="KW-1185">Reference proteome</keyword>
<evidence type="ECO:0000313" key="6">
    <source>
        <dbReference type="Proteomes" id="UP000623681"/>
    </source>
</evidence>
<dbReference type="Proteomes" id="UP000623681">
    <property type="component" value="Unassembled WGS sequence"/>
</dbReference>
<dbReference type="PRINTS" id="PR00032">
    <property type="entry name" value="HTHARAC"/>
</dbReference>
<dbReference type="Pfam" id="PF12833">
    <property type="entry name" value="HTH_18"/>
    <property type="match status" value="1"/>
</dbReference>
<dbReference type="SUPFAM" id="SSF46689">
    <property type="entry name" value="Homeodomain-like"/>
    <property type="match status" value="2"/>
</dbReference>
<dbReference type="Gene3D" id="3.20.80.10">
    <property type="entry name" value="Regulatory factor, effector binding domain"/>
    <property type="match status" value="1"/>
</dbReference>
<name>A0A937K4Y9_9CLOT</name>
<dbReference type="InterPro" id="IPR050959">
    <property type="entry name" value="MarA-like"/>
</dbReference>
<keyword evidence="3" id="KW-0804">Transcription</keyword>
<dbReference type="PROSITE" id="PS01124">
    <property type="entry name" value="HTH_ARAC_FAMILY_2"/>
    <property type="match status" value="1"/>
</dbReference>
<feature type="domain" description="HTH araC/xylS-type" evidence="4">
    <location>
        <begin position="8"/>
        <end position="106"/>
    </location>
</feature>
<dbReference type="SMART" id="SM00342">
    <property type="entry name" value="HTH_ARAC"/>
    <property type="match status" value="1"/>
</dbReference>
<evidence type="ECO:0000256" key="3">
    <source>
        <dbReference type="ARBA" id="ARBA00023163"/>
    </source>
</evidence>
<evidence type="ECO:0000256" key="2">
    <source>
        <dbReference type="ARBA" id="ARBA00023125"/>
    </source>
</evidence>
<dbReference type="InterPro" id="IPR011256">
    <property type="entry name" value="Reg_factor_effector_dom_sf"/>
</dbReference>
<dbReference type="SUPFAM" id="SSF55136">
    <property type="entry name" value="Probable bacterial effector-binding domain"/>
    <property type="match status" value="1"/>
</dbReference>
<dbReference type="PANTHER" id="PTHR47504:SF5">
    <property type="entry name" value="RIGHT ORIGIN-BINDING PROTEIN"/>
    <property type="match status" value="1"/>
</dbReference>
<dbReference type="InterPro" id="IPR029441">
    <property type="entry name" value="Cass2"/>
</dbReference>
<reference evidence="5" key="1">
    <citation type="submission" date="2021-01" db="EMBL/GenBank/DDBJ databases">
        <title>Genome public.</title>
        <authorList>
            <person name="Liu C."/>
            <person name="Sun Q."/>
        </authorList>
    </citation>
    <scope>NUCLEOTIDE SEQUENCE</scope>
    <source>
        <strain evidence="5">YIM B02565</strain>
    </source>
</reference>
<dbReference type="InterPro" id="IPR009057">
    <property type="entry name" value="Homeodomain-like_sf"/>
</dbReference>
<organism evidence="5 6">
    <name type="scientific">Clostridium paridis</name>
    <dbReference type="NCBI Taxonomy" id="2803863"/>
    <lineage>
        <taxon>Bacteria</taxon>
        <taxon>Bacillati</taxon>
        <taxon>Bacillota</taxon>
        <taxon>Clostridia</taxon>
        <taxon>Eubacteriales</taxon>
        <taxon>Clostridiaceae</taxon>
        <taxon>Clostridium</taxon>
    </lineage>
</organism>
<sequence length="285" mass="32908">MEWIEGIGEAINYIEENIIEEITIKDIAERIFMSPFYFQKGFTMLCGFTVGEYIRQRKLTLAGSELVSTDKKIIDIALKYGYSSPDSFTKAFTRFHGVTPTAVRKDGAMIKSFAPLKIKFLLEGGYIMDYKIVKKDSFTIIGLSKKFKYDNAIKEIPQFWAENFQKGEGNFLCGMYGVNIDESMGSDEFEYLIADNYNPSVEIPKDFVTKVIPKYTWAVFACKGPIQKSMQDVNRRIFTEWLPNCKDYEIAAGYNIEMYTDSDDYPQGIQDENYYSEIWIPVKEK</sequence>
<keyword evidence="2" id="KW-0238">DNA-binding</keyword>
<dbReference type="GO" id="GO:0043565">
    <property type="term" value="F:sequence-specific DNA binding"/>
    <property type="evidence" value="ECO:0007669"/>
    <property type="project" value="InterPro"/>
</dbReference>